<evidence type="ECO:0000259" key="1">
    <source>
        <dbReference type="PROSITE" id="PS50995"/>
    </source>
</evidence>
<dbReference type="Pfam" id="PF12802">
    <property type="entry name" value="MarR_2"/>
    <property type="match status" value="1"/>
</dbReference>
<dbReference type="AlphaFoldDB" id="A0A1M6DFL7"/>
<dbReference type="SUPFAM" id="SSF46785">
    <property type="entry name" value="Winged helix' DNA-binding domain"/>
    <property type="match status" value="1"/>
</dbReference>
<gene>
    <name evidence="2" type="ORF">VA7868_04216</name>
</gene>
<dbReference type="Proteomes" id="UP000184608">
    <property type="component" value="Unassembled WGS sequence"/>
</dbReference>
<dbReference type="GO" id="GO:0003677">
    <property type="term" value="F:DNA binding"/>
    <property type="evidence" value="ECO:0007669"/>
    <property type="project" value="UniProtKB-KW"/>
</dbReference>
<dbReference type="PANTHER" id="PTHR33164">
    <property type="entry name" value="TRANSCRIPTIONAL REGULATOR, MARR FAMILY"/>
    <property type="match status" value="1"/>
</dbReference>
<name>A0A1M6DFL7_9VIBR</name>
<dbReference type="PROSITE" id="PS50995">
    <property type="entry name" value="HTH_MARR_2"/>
    <property type="match status" value="1"/>
</dbReference>
<dbReference type="InterPro" id="IPR039422">
    <property type="entry name" value="MarR/SlyA-like"/>
</dbReference>
<reference evidence="2 3" key="1">
    <citation type="submission" date="2016-11" db="EMBL/GenBank/DDBJ databases">
        <authorList>
            <person name="Jaros S."/>
            <person name="Januszkiewicz K."/>
            <person name="Wedrychowicz H."/>
        </authorList>
    </citation>
    <scope>NUCLEOTIDE SEQUENCE [LARGE SCALE GENOMIC DNA]</scope>
    <source>
        <strain evidence="2 3">CECT 7868</strain>
    </source>
</reference>
<accession>A0A1M6DFL7</accession>
<dbReference type="EMBL" id="FQXZ01000046">
    <property type="protein sequence ID" value="SHI71913.1"/>
    <property type="molecule type" value="Genomic_DNA"/>
</dbReference>
<dbReference type="Gene3D" id="1.10.10.10">
    <property type="entry name" value="Winged helix-like DNA-binding domain superfamily/Winged helix DNA-binding domain"/>
    <property type="match status" value="1"/>
</dbReference>
<dbReference type="GO" id="GO:0006950">
    <property type="term" value="P:response to stress"/>
    <property type="evidence" value="ECO:0007669"/>
    <property type="project" value="TreeGrafter"/>
</dbReference>
<dbReference type="PANTHER" id="PTHR33164:SF43">
    <property type="entry name" value="HTH-TYPE TRANSCRIPTIONAL REPRESSOR YETL"/>
    <property type="match status" value="1"/>
</dbReference>
<dbReference type="InterPro" id="IPR036388">
    <property type="entry name" value="WH-like_DNA-bd_sf"/>
</dbReference>
<keyword evidence="3" id="KW-1185">Reference proteome</keyword>
<protein>
    <submittedName>
        <fullName evidence="2">DNA-binding transcriptional repressor MarR</fullName>
    </submittedName>
</protein>
<dbReference type="InterPro" id="IPR036390">
    <property type="entry name" value="WH_DNA-bd_sf"/>
</dbReference>
<organism evidence="2 3">
    <name type="scientific">Vibrio aerogenes CECT 7868</name>
    <dbReference type="NCBI Taxonomy" id="1216006"/>
    <lineage>
        <taxon>Bacteria</taxon>
        <taxon>Pseudomonadati</taxon>
        <taxon>Pseudomonadota</taxon>
        <taxon>Gammaproteobacteria</taxon>
        <taxon>Vibrionales</taxon>
        <taxon>Vibrionaceae</taxon>
        <taxon>Vibrio</taxon>
    </lineage>
</organism>
<dbReference type="RefSeq" id="WP_073605808.1">
    <property type="nucleotide sequence ID" value="NZ_FQXZ01000046.1"/>
</dbReference>
<dbReference type="SMART" id="SM00347">
    <property type="entry name" value="HTH_MARR"/>
    <property type="match status" value="1"/>
</dbReference>
<dbReference type="STRING" id="1216006.VA7868_04216"/>
<evidence type="ECO:0000313" key="3">
    <source>
        <dbReference type="Proteomes" id="UP000184608"/>
    </source>
</evidence>
<sequence length="153" mass="17138">MKIHNPHPPRQFNSASEGLIDALVPAAFSTMAVLNKIAAENDVSLTLLRVLGILADRRPRMAELAEYLGLEKQTMSGLIARAEKRGLVLRKPNEEDGRATDVLLTDEGATLVQALYQQVQQALTPLTGKLTEPEQQNLQRLLYRMLEPRRDQR</sequence>
<dbReference type="InterPro" id="IPR000835">
    <property type="entry name" value="HTH_MarR-typ"/>
</dbReference>
<feature type="domain" description="HTH marR-type" evidence="1">
    <location>
        <begin position="16"/>
        <end position="147"/>
    </location>
</feature>
<keyword evidence="2" id="KW-0238">DNA-binding</keyword>
<evidence type="ECO:0000313" key="2">
    <source>
        <dbReference type="EMBL" id="SHI71913.1"/>
    </source>
</evidence>
<dbReference type="OrthoDB" id="3178168at2"/>
<dbReference type="GO" id="GO:0003700">
    <property type="term" value="F:DNA-binding transcription factor activity"/>
    <property type="evidence" value="ECO:0007669"/>
    <property type="project" value="InterPro"/>
</dbReference>
<proteinExistence type="predicted"/>
<dbReference type="PRINTS" id="PR00598">
    <property type="entry name" value="HTHMARR"/>
</dbReference>